<comment type="function">
    <text evidence="3">Is involved in the conjugation of reduced glutathione to a wide number of exogenous and endogenous hydrophobic electrophiles.</text>
</comment>
<organism evidence="6 7">
    <name type="scientific">Striga hermonthica</name>
    <name type="common">Purple witchweed</name>
    <name type="synonym">Buchnera hermonthica</name>
    <dbReference type="NCBI Taxonomy" id="68872"/>
    <lineage>
        <taxon>Eukaryota</taxon>
        <taxon>Viridiplantae</taxon>
        <taxon>Streptophyta</taxon>
        <taxon>Embryophyta</taxon>
        <taxon>Tracheophyta</taxon>
        <taxon>Spermatophyta</taxon>
        <taxon>Magnoliopsida</taxon>
        <taxon>eudicotyledons</taxon>
        <taxon>Gunneridae</taxon>
        <taxon>Pentapetalae</taxon>
        <taxon>asterids</taxon>
        <taxon>lamiids</taxon>
        <taxon>Lamiales</taxon>
        <taxon>Orobanchaceae</taxon>
        <taxon>Buchnereae</taxon>
        <taxon>Striga</taxon>
    </lineage>
</organism>
<dbReference type="Gene3D" id="3.40.30.10">
    <property type="entry name" value="Glutaredoxin"/>
    <property type="match status" value="1"/>
</dbReference>
<dbReference type="EMBL" id="CACSLK010013932">
    <property type="protein sequence ID" value="CAA0815910.1"/>
    <property type="molecule type" value="Genomic_DNA"/>
</dbReference>
<name>A0A9N7MV53_STRHE</name>
<dbReference type="InterPro" id="IPR004045">
    <property type="entry name" value="Glutathione_S-Trfase_N"/>
</dbReference>
<evidence type="ECO:0000313" key="7">
    <source>
        <dbReference type="Proteomes" id="UP001153555"/>
    </source>
</evidence>
<dbReference type="GO" id="GO:0005829">
    <property type="term" value="C:cytosol"/>
    <property type="evidence" value="ECO:0007669"/>
    <property type="project" value="UniProtKB-SubCell"/>
</dbReference>
<dbReference type="SUPFAM" id="SSF47616">
    <property type="entry name" value="GST C-terminal domain-like"/>
    <property type="match status" value="1"/>
</dbReference>
<dbReference type="AlphaFoldDB" id="A0A9N7MV53"/>
<dbReference type="Proteomes" id="UP001153555">
    <property type="component" value="Unassembled WGS sequence"/>
</dbReference>
<dbReference type="EC" id="2.5.1.18" evidence="3"/>
<dbReference type="InterPro" id="IPR036282">
    <property type="entry name" value="Glutathione-S-Trfase_C_sf"/>
</dbReference>
<dbReference type="InterPro" id="IPR045073">
    <property type="entry name" value="Omega/Tau-like"/>
</dbReference>
<dbReference type="Gene3D" id="1.20.1050.10">
    <property type="match status" value="1"/>
</dbReference>
<dbReference type="PROSITE" id="PS50405">
    <property type="entry name" value="GST_CTER"/>
    <property type="match status" value="1"/>
</dbReference>
<evidence type="ECO:0000313" key="6">
    <source>
        <dbReference type="EMBL" id="CAA0815910.1"/>
    </source>
</evidence>
<comment type="subcellular location">
    <subcellularLocation>
        <location evidence="3">Cytoplasm</location>
        <location evidence="3">Cytosol</location>
    </subcellularLocation>
</comment>
<feature type="domain" description="GST N-terminal" evidence="4">
    <location>
        <begin position="3"/>
        <end position="82"/>
    </location>
</feature>
<dbReference type="SUPFAM" id="SSF52833">
    <property type="entry name" value="Thioredoxin-like"/>
    <property type="match status" value="1"/>
</dbReference>
<proteinExistence type="inferred from homology"/>
<dbReference type="CDD" id="cd03185">
    <property type="entry name" value="GST_C_Tau"/>
    <property type="match status" value="1"/>
</dbReference>
<evidence type="ECO:0000256" key="2">
    <source>
        <dbReference type="ARBA" id="ARBA00047960"/>
    </source>
</evidence>
<keyword evidence="3" id="KW-0963">Cytoplasm</keyword>
<keyword evidence="7" id="KW-1185">Reference proteome</keyword>
<dbReference type="InterPro" id="IPR040079">
    <property type="entry name" value="Glutathione_S-Trfase"/>
</dbReference>
<feature type="domain" description="GST C-terminal" evidence="5">
    <location>
        <begin position="88"/>
        <end position="218"/>
    </location>
</feature>
<accession>A0A9N7MV53</accession>
<dbReference type="SFLD" id="SFLDS00019">
    <property type="entry name" value="Glutathione_Transferase_(cytos"/>
    <property type="match status" value="1"/>
</dbReference>
<dbReference type="CDD" id="cd03058">
    <property type="entry name" value="GST_N_Tau"/>
    <property type="match status" value="1"/>
</dbReference>
<dbReference type="InterPro" id="IPR045074">
    <property type="entry name" value="GST_C_Tau"/>
</dbReference>
<dbReference type="GO" id="GO:0006749">
    <property type="term" value="P:glutathione metabolic process"/>
    <property type="evidence" value="ECO:0007669"/>
    <property type="project" value="InterPro"/>
</dbReference>
<comment type="catalytic activity">
    <reaction evidence="2 3">
        <text>RX + glutathione = an S-substituted glutathione + a halide anion + H(+)</text>
        <dbReference type="Rhea" id="RHEA:16437"/>
        <dbReference type="ChEBI" id="CHEBI:15378"/>
        <dbReference type="ChEBI" id="CHEBI:16042"/>
        <dbReference type="ChEBI" id="CHEBI:17792"/>
        <dbReference type="ChEBI" id="CHEBI:57925"/>
        <dbReference type="ChEBI" id="CHEBI:90779"/>
        <dbReference type="EC" id="2.5.1.18"/>
    </reaction>
</comment>
<dbReference type="SFLD" id="SFLDG01152">
    <property type="entry name" value="Main.3:_Omega-_and_Tau-like"/>
    <property type="match status" value="1"/>
</dbReference>
<dbReference type="Pfam" id="PF13410">
    <property type="entry name" value="GST_C_2"/>
    <property type="match status" value="1"/>
</dbReference>
<dbReference type="Pfam" id="PF02798">
    <property type="entry name" value="GST_N"/>
    <property type="match status" value="1"/>
</dbReference>
<dbReference type="PANTHER" id="PTHR11260">
    <property type="entry name" value="GLUTATHIONE S-TRANSFERASE, GST, SUPERFAMILY, GST DOMAIN CONTAINING"/>
    <property type="match status" value="1"/>
</dbReference>
<dbReference type="PANTHER" id="PTHR11260:SF773">
    <property type="entry name" value="GLUTATHIONE S-TRANSFERASE U26"/>
    <property type="match status" value="1"/>
</dbReference>
<comment type="caution">
    <text evidence="6">The sequence shown here is derived from an EMBL/GenBank/DDBJ whole genome shotgun (WGS) entry which is preliminary data.</text>
</comment>
<comment type="similarity">
    <text evidence="3">Belongs to the GST superfamily.</text>
</comment>
<protein>
    <recommendedName>
        <fullName evidence="3">Glutathione S-transferase</fullName>
        <ecNumber evidence="3">2.5.1.18</ecNumber>
    </recommendedName>
</protein>
<dbReference type="FunFam" id="3.40.30.10:FF:000014">
    <property type="entry name" value="Tau class glutathione S-transferase"/>
    <property type="match status" value="1"/>
</dbReference>
<dbReference type="GO" id="GO:0004364">
    <property type="term" value="F:glutathione transferase activity"/>
    <property type="evidence" value="ECO:0007669"/>
    <property type="project" value="UniProtKB-UniRule"/>
</dbReference>
<gene>
    <name evidence="6" type="ORF">SHERM_15778</name>
</gene>
<evidence type="ECO:0000256" key="3">
    <source>
        <dbReference type="RuleBase" id="RU369102"/>
    </source>
</evidence>
<dbReference type="OrthoDB" id="1606859at2759"/>
<dbReference type="FunFam" id="1.20.1050.10:FF:000018">
    <property type="entry name" value="Glutathione S-transferase U20"/>
    <property type="match status" value="1"/>
</dbReference>
<dbReference type="InterPro" id="IPR010987">
    <property type="entry name" value="Glutathione-S-Trfase_C-like"/>
</dbReference>
<evidence type="ECO:0000256" key="1">
    <source>
        <dbReference type="ARBA" id="ARBA00022679"/>
    </source>
</evidence>
<dbReference type="InterPro" id="IPR036249">
    <property type="entry name" value="Thioredoxin-like_sf"/>
</dbReference>
<keyword evidence="1 3" id="KW-0808">Transferase</keyword>
<sequence length="219" mass="25651">MADELILLDVNVSMFGMRVRVALAEKGIEYEYREENLADKSRLLLESNPVYKKIPVLLHNGKPVCESLVIVEYIDEVWKDRSPLLPSDPYQRAQARFWADFVNKKIFDAGRKIWTRKGVEQEAGKKDFINALELLERELGEKPYFGGETFGFVDVAFISFYCWFYTYETCGDFSIKEHFPKLIEWGERCMMKESVSKSLADPKEVYEFVLMLKKKYGFE</sequence>
<reference evidence="6" key="1">
    <citation type="submission" date="2019-12" db="EMBL/GenBank/DDBJ databases">
        <authorList>
            <person name="Scholes J."/>
        </authorList>
    </citation>
    <scope>NUCLEOTIDE SEQUENCE</scope>
</reference>
<dbReference type="SFLD" id="SFLDG00358">
    <property type="entry name" value="Main_(cytGST)"/>
    <property type="match status" value="1"/>
</dbReference>
<evidence type="ECO:0000259" key="5">
    <source>
        <dbReference type="PROSITE" id="PS50405"/>
    </source>
</evidence>
<dbReference type="PROSITE" id="PS50404">
    <property type="entry name" value="GST_NTER"/>
    <property type="match status" value="1"/>
</dbReference>
<evidence type="ECO:0000259" key="4">
    <source>
        <dbReference type="PROSITE" id="PS50404"/>
    </source>
</evidence>